<organism evidence="1 2">
    <name type="scientific">Steinernema hermaphroditum</name>
    <dbReference type="NCBI Taxonomy" id="289476"/>
    <lineage>
        <taxon>Eukaryota</taxon>
        <taxon>Metazoa</taxon>
        <taxon>Ecdysozoa</taxon>
        <taxon>Nematoda</taxon>
        <taxon>Chromadorea</taxon>
        <taxon>Rhabditida</taxon>
        <taxon>Tylenchina</taxon>
        <taxon>Panagrolaimomorpha</taxon>
        <taxon>Strongyloidoidea</taxon>
        <taxon>Steinernematidae</taxon>
        <taxon>Steinernema</taxon>
    </lineage>
</organism>
<dbReference type="EMBL" id="JAUCMV010000002">
    <property type="protein sequence ID" value="KAK0418831.1"/>
    <property type="molecule type" value="Genomic_DNA"/>
</dbReference>
<evidence type="ECO:0000313" key="1">
    <source>
        <dbReference type="EMBL" id="KAK0418831.1"/>
    </source>
</evidence>
<sequence length="123" mass="14354">MKLLYVAFALPAKRKQVKKRQYESDYYPYPCDYYYPDESRGEVFFLERYSERNKECEEEADGDKHAVVGTFVLIPAGRYFDLLYRETGSRVGAFGAAPEKLTTEADSLKRICIKFMVEENMDS</sequence>
<evidence type="ECO:0000313" key="2">
    <source>
        <dbReference type="Proteomes" id="UP001175271"/>
    </source>
</evidence>
<comment type="caution">
    <text evidence="1">The sequence shown here is derived from an EMBL/GenBank/DDBJ whole genome shotgun (WGS) entry which is preliminary data.</text>
</comment>
<dbReference type="Proteomes" id="UP001175271">
    <property type="component" value="Unassembled WGS sequence"/>
</dbReference>
<keyword evidence="2" id="KW-1185">Reference proteome</keyword>
<accession>A0AA39M249</accession>
<proteinExistence type="predicted"/>
<gene>
    <name evidence="1" type="ORF">QR680_013796</name>
</gene>
<name>A0AA39M249_9BILA</name>
<protein>
    <submittedName>
        <fullName evidence="1">Uncharacterized protein</fullName>
    </submittedName>
</protein>
<reference evidence="1" key="1">
    <citation type="submission" date="2023-06" db="EMBL/GenBank/DDBJ databases">
        <title>Genomic analysis of the entomopathogenic nematode Steinernema hermaphroditum.</title>
        <authorList>
            <person name="Schwarz E.M."/>
            <person name="Heppert J.K."/>
            <person name="Baniya A."/>
            <person name="Schwartz H.T."/>
            <person name="Tan C.-H."/>
            <person name="Antoshechkin I."/>
            <person name="Sternberg P.W."/>
            <person name="Goodrich-Blair H."/>
            <person name="Dillman A.R."/>
        </authorList>
    </citation>
    <scope>NUCLEOTIDE SEQUENCE</scope>
    <source>
        <strain evidence="1">PS9179</strain>
        <tissue evidence="1">Whole animal</tissue>
    </source>
</reference>
<dbReference type="AlphaFoldDB" id="A0AA39M249"/>